<protein>
    <submittedName>
        <fullName evidence="1">Uncharacterized protein LOC106114192</fullName>
    </submittedName>
</protein>
<sequence>MKYLIQIAVLIVNVYFGYAKPGINIKKQFEVQFNPTPFKSLEFIFEKWSRFGKFGLIRKIAKRDTNDVIDIFKLPSNEKDNLQVLPVNKESEVTLPAQNLVILSTVQPIQSTEKPLQDSTNKVEIIPVVEPSNEIVEPIKPFLPMPGGQNTISIPVEVTTLQPASTSIPLVTKPEITPEPTPLLYTNILQTLNIPQMKAINDQIPQTLSPPKFENQNLIVRGSRFAMYFGSMLLRMLSQYLSGGRVPLGNLPGQEVPLL</sequence>
<gene>
    <name evidence="1" type="primary">LOC106114192</name>
</gene>
<evidence type="ECO:0000313" key="1">
    <source>
        <dbReference type="RefSeq" id="XP_013162752.1"/>
    </source>
</evidence>
<dbReference type="GeneID" id="106114192"/>
<dbReference type="KEGG" id="pxu:106114192"/>
<name>A0AAJ7E4T1_PAPXU</name>
<proteinExistence type="predicted"/>
<dbReference type="AlphaFoldDB" id="A0AAJ7E4T1"/>
<organism evidence="1">
    <name type="scientific">Papilio xuthus</name>
    <name type="common">Asian swallowtail butterfly</name>
    <dbReference type="NCBI Taxonomy" id="66420"/>
    <lineage>
        <taxon>Eukaryota</taxon>
        <taxon>Metazoa</taxon>
        <taxon>Ecdysozoa</taxon>
        <taxon>Arthropoda</taxon>
        <taxon>Hexapoda</taxon>
        <taxon>Insecta</taxon>
        <taxon>Pterygota</taxon>
        <taxon>Neoptera</taxon>
        <taxon>Endopterygota</taxon>
        <taxon>Lepidoptera</taxon>
        <taxon>Glossata</taxon>
        <taxon>Ditrysia</taxon>
        <taxon>Papilionoidea</taxon>
        <taxon>Papilionidae</taxon>
        <taxon>Papilioninae</taxon>
        <taxon>Papilio</taxon>
    </lineage>
</organism>
<dbReference type="Proteomes" id="UP000694872">
    <property type="component" value="Unplaced"/>
</dbReference>
<dbReference type="RefSeq" id="XP_013162752.1">
    <property type="nucleotide sequence ID" value="XM_013307298.1"/>
</dbReference>
<accession>A0AAJ7E4T1</accession>
<reference evidence="1" key="1">
    <citation type="submission" date="2025-08" db="UniProtKB">
        <authorList>
            <consortium name="RefSeq"/>
        </authorList>
    </citation>
    <scope>IDENTIFICATION</scope>
</reference>